<evidence type="ECO:0000313" key="15">
    <source>
        <dbReference type="EMBL" id="GHJ90077.1"/>
    </source>
</evidence>
<gene>
    <name evidence="15" type="ORF">NliqN6_6479</name>
</gene>
<keyword evidence="8" id="KW-0249">Electron transport</keyword>
<sequence>MAGGHGGFQPVKIDPAIERWNAMRENVYKTFRFTSKTSRQVVVFGAVVPALIGAACYFNDANQDWAGKRRGESLMVSSPAQTKQE</sequence>
<proteinExistence type="inferred from homology"/>
<evidence type="ECO:0000256" key="7">
    <source>
        <dbReference type="ARBA" id="ARBA00022792"/>
    </source>
</evidence>
<dbReference type="InterPro" id="IPR009866">
    <property type="entry name" value="NADH_UbQ_OxRdtase_NDUFB4_su"/>
</dbReference>
<protein>
    <recommendedName>
        <fullName evidence="3">NADH dehydrogenase [ubiquinone] 1 beta subcomplex subunit 4</fullName>
    </recommendedName>
    <alternativeName>
        <fullName evidence="12">Complex I-B15</fullName>
    </alternativeName>
    <alternativeName>
        <fullName evidence="13">NADH-ubiquinone oxidoreductase B15 subunit</fullName>
    </alternativeName>
</protein>
<evidence type="ECO:0000256" key="14">
    <source>
        <dbReference type="SAM" id="Phobius"/>
    </source>
</evidence>
<dbReference type="AlphaFoldDB" id="A0A8H3TZR8"/>
<accession>A0A8H3TZR8</accession>
<keyword evidence="6 14" id="KW-0812">Transmembrane</keyword>
<evidence type="ECO:0000256" key="5">
    <source>
        <dbReference type="ARBA" id="ARBA00022660"/>
    </source>
</evidence>
<keyword evidence="4" id="KW-0813">Transport</keyword>
<evidence type="ECO:0000256" key="4">
    <source>
        <dbReference type="ARBA" id="ARBA00022448"/>
    </source>
</evidence>
<dbReference type="EMBL" id="BLZA01000057">
    <property type="protein sequence ID" value="GHJ90077.1"/>
    <property type="molecule type" value="Genomic_DNA"/>
</dbReference>
<dbReference type="PANTHER" id="PTHR39476">
    <property type="entry name" value="NADH:UBIQUINONE OXIDOREDUCTASE 6.6KD SUBUNIT"/>
    <property type="match status" value="1"/>
</dbReference>
<evidence type="ECO:0000256" key="13">
    <source>
        <dbReference type="ARBA" id="ARBA00030987"/>
    </source>
</evidence>
<evidence type="ECO:0000256" key="3">
    <source>
        <dbReference type="ARBA" id="ARBA00018681"/>
    </source>
</evidence>
<keyword evidence="5" id="KW-0679">Respiratory chain</keyword>
<keyword evidence="11 14" id="KW-0472">Membrane</keyword>
<comment type="caution">
    <text evidence="15">The sequence shown here is derived from an EMBL/GenBank/DDBJ whole genome shotgun (WGS) entry which is preliminary data.</text>
</comment>
<keyword evidence="7" id="KW-0999">Mitochondrion inner membrane</keyword>
<evidence type="ECO:0000256" key="11">
    <source>
        <dbReference type="ARBA" id="ARBA00023136"/>
    </source>
</evidence>
<name>A0A8H3TZR8_9TREE</name>
<dbReference type="Pfam" id="PF07225">
    <property type="entry name" value="NDUF_B4"/>
    <property type="match status" value="1"/>
</dbReference>
<organism evidence="15 16">
    <name type="scientific">Naganishia liquefaciens</name>
    <dbReference type="NCBI Taxonomy" id="104408"/>
    <lineage>
        <taxon>Eukaryota</taxon>
        <taxon>Fungi</taxon>
        <taxon>Dikarya</taxon>
        <taxon>Basidiomycota</taxon>
        <taxon>Agaricomycotina</taxon>
        <taxon>Tremellomycetes</taxon>
        <taxon>Filobasidiales</taxon>
        <taxon>Filobasidiaceae</taxon>
        <taxon>Naganishia</taxon>
    </lineage>
</organism>
<dbReference type="Proteomes" id="UP000620104">
    <property type="component" value="Unassembled WGS sequence"/>
</dbReference>
<keyword evidence="9 14" id="KW-1133">Transmembrane helix</keyword>
<dbReference type="OrthoDB" id="15108at2759"/>
<evidence type="ECO:0000256" key="2">
    <source>
        <dbReference type="ARBA" id="ARBA00007260"/>
    </source>
</evidence>
<feature type="transmembrane region" description="Helical" evidence="14">
    <location>
        <begin position="41"/>
        <end position="60"/>
    </location>
</feature>
<dbReference type="GO" id="GO:0005743">
    <property type="term" value="C:mitochondrial inner membrane"/>
    <property type="evidence" value="ECO:0007669"/>
    <property type="project" value="UniProtKB-SubCell"/>
</dbReference>
<evidence type="ECO:0000256" key="8">
    <source>
        <dbReference type="ARBA" id="ARBA00022982"/>
    </source>
</evidence>
<keyword evidence="16" id="KW-1185">Reference proteome</keyword>
<evidence type="ECO:0000256" key="6">
    <source>
        <dbReference type="ARBA" id="ARBA00022692"/>
    </source>
</evidence>
<comment type="similarity">
    <text evidence="2">Belongs to the complex I NDUFB4 subunit family.</text>
</comment>
<evidence type="ECO:0000256" key="9">
    <source>
        <dbReference type="ARBA" id="ARBA00022989"/>
    </source>
</evidence>
<evidence type="ECO:0000256" key="12">
    <source>
        <dbReference type="ARBA" id="ARBA00030212"/>
    </source>
</evidence>
<evidence type="ECO:0000313" key="16">
    <source>
        <dbReference type="Proteomes" id="UP000620104"/>
    </source>
</evidence>
<evidence type="ECO:0000256" key="10">
    <source>
        <dbReference type="ARBA" id="ARBA00023128"/>
    </source>
</evidence>
<dbReference type="PANTHER" id="PTHR39476:SF1">
    <property type="entry name" value="NADH DEHYDROGENASE [UBIQUINONE] 1 BETA SUBCOMPLEX SUBUNIT 4"/>
    <property type="match status" value="1"/>
</dbReference>
<keyword evidence="10" id="KW-0496">Mitochondrion</keyword>
<comment type="subcellular location">
    <subcellularLocation>
        <location evidence="1">Mitochondrion inner membrane</location>
        <topology evidence="1">Single-pass membrane protein</topology>
    </subcellularLocation>
</comment>
<evidence type="ECO:0000256" key="1">
    <source>
        <dbReference type="ARBA" id="ARBA00004434"/>
    </source>
</evidence>
<reference evidence="15" key="1">
    <citation type="submission" date="2020-07" db="EMBL/GenBank/DDBJ databases">
        <title>Draft Genome Sequence of a Deep-Sea Yeast, Naganishia (Cryptococcus) liquefaciens strain N6.</title>
        <authorList>
            <person name="Han Y.W."/>
            <person name="Kajitani R."/>
            <person name="Morimoto H."/>
            <person name="Parhat M."/>
            <person name="Tsubouchi H."/>
            <person name="Bakenova O."/>
            <person name="Ogata M."/>
            <person name="Argunhan B."/>
            <person name="Aoki R."/>
            <person name="Kajiwara S."/>
            <person name="Itoh T."/>
            <person name="Iwasaki H."/>
        </authorList>
    </citation>
    <scope>NUCLEOTIDE SEQUENCE</scope>
    <source>
        <strain evidence="15">N6</strain>
    </source>
</reference>